<dbReference type="PANTHER" id="PTHR33353">
    <property type="entry name" value="PUTATIVE (AFU_ORTHOLOGUE AFUA_1G12560)-RELATED"/>
    <property type="match status" value="1"/>
</dbReference>
<dbReference type="GO" id="GO:0030245">
    <property type="term" value="P:cellulose catabolic process"/>
    <property type="evidence" value="ECO:0007669"/>
    <property type="project" value="UniProtKB-UniRule"/>
</dbReference>
<keyword evidence="7" id="KW-0186">Copper</keyword>
<keyword evidence="2 13" id="KW-0964">Secreted</keyword>
<gene>
    <name evidence="15" type="ORF">FA15DRAFT_707197</name>
</gene>
<dbReference type="OrthoDB" id="2525337at2759"/>
<evidence type="ECO:0000256" key="13">
    <source>
        <dbReference type="RuleBase" id="RU368122"/>
    </source>
</evidence>
<keyword evidence="6" id="KW-0560">Oxidoreductase</keyword>
<dbReference type="AlphaFoldDB" id="A0A5C3KNM6"/>
<evidence type="ECO:0000256" key="11">
    <source>
        <dbReference type="ARBA" id="ARBA00023326"/>
    </source>
</evidence>
<keyword evidence="4" id="KW-0732">Signal</keyword>
<name>A0A5C3KNM6_COPMA</name>
<dbReference type="EMBL" id="ML210267">
    <property type="protein sequence ID" value="TFK21483.1"/>
    <property type="molecule type" value="Genomic_DNA"/>
</dbReference>
<keyword evidence="5 13" id="KW-0136">Cellulose degradation</keyword>
<comment type="function">
    <text evidence="13">Lytic polysaccharide monooxygenase (LMPO) that depolymerizes crystalline and amorphous polysaccharides via the oxidation of scissile alpha- or beta-(1-4)-glycosidic bonds, yielding C1 and/or C4 oxidation products. Catalysis by LPMOs requires the reduction of the active-site copper from Cu(II) to Cu(I) by a reducing agent and H(2)O(2) or O(2) as a cosubstrate.</text>
</comment>
<dbReference type="SUPFAM" id="SSF57180">
    <property type="entry name" value="Cellulose-binding domain"/>
    <property type="match status" value="1"/>
</dbReference>
<evidence type="ECO:0000259" key="14">
    <source>
        <dbReference type="PROSITE" id="PS51164"/>
    </source>
</evidence>
<proteinExistence type="inferred from homology"/>
<evidence type="ECO:0000256" key="2">
    <source>
        <dbReference type="ARBA" id="ARBA00022525"/>
    </source>
</evidence>
<dbReference type="GO" id="GO:0008810">
    <property type="term" value="F:cellulase activity"/>
    <property type="evidence" value="ECO:0007669"/>
    <property type="project" value="UniProtKB-UniRule"/>
</dbReference>
<keyword evidence="16" id="KW-1185">Reference proteome</keyword>
<keyword evidence="10 13" id="KW-0119">Carbohydrate metabolism</keyword>
<evidence type="ECO:0000256" key="3">
    <source>
        <dbReference type="ARBA" id="ARBA00022723"/>
    </source>
</evidence>
<dbReference type="GO" id="GO:0004497">
    <property type="term" value="F:monooxygenase activity"/>
    <property type="evidence" value="ECO:0007669"/>
    <property type="project" value="UniProtKB-KW"/>
</dbReference>
<keyword evidence="11 13" id="KW-0624">Polysaccharide degradation</keyword>
<evidence type="ECO:0000256" key="8">
    <source>
        <dbReference type="ARBA" id="ARBA00023033"/>
    </source>
</evidence>
<dbReference type="PANTHER" id="PTHR33353:SF17">
    <property type="entry name" value="ENDO-BETA-1,4-GLUCANASE D"/>
    <property type="match status" value="1"/>
</dbReference>
<evidence type="ECO:0000256" key="10">
    <source>
        <dbReference type="ARBA" id="ARBA00023277"/>
    </source>
</evidence>
<comment type="similarity">
    <text evidence="12">Belongs to the polysaccharide monooxygenase AA9 family.</text>
</comment>
<feature type="domain" description="CBM1" evidence="14">
    <location>
        <begin position="169"/>
        <end position="204"/>
    </location>
</feature>
<dbReference type="GO" id="GO:0046872">
    <property type="term" value="F:metal ion binding"/>
    <property type="evidence" value="ECO:0007669"/>
    <property type="project" value="UniProtKB-KW"/>
</dbReference>
<reference evidence="15 16" key="1">
    <citation type="journal article" date="2019" name="Nat. Ecol. Evol.">
        <title>Megaphylogeny resolves global patterns of mushroom evolution.</title>
        <authorList>
            <person name="Varga T."/>
            <person name="Krizsan K."/>
            <person name="Foldi C."/>
            <person name="Dima B."/>
            <person name="Sanchez-Garcia M."/>
            <person name="Sanchez-Ramirez S."/>
            <person name="Szollosi G.J."/>
            <person name="Szarkandi J.G."/>
            <person name="Papp V."/>
            <person name="Albert L."/>
            <person name="Andreopoulos W."/>
            <person name="Angelini C."/>
            <person name="Antonin V."/>
            <person name="Barry K.W."/>
            <person name="Bougher N.L."/>
            <person name="Buchanan P."/>
            <person name="Buyck B."/>
            <person name="Bense V."/>
            <person name="Catcheside P."/>
            <person name="Chovatia M."/>
            <person name="Cooper J."/>
            <person name="Damon W."/>
            <person name="Desjardin D."/>
            <person name="Finy P."/>
            <person name="Geml J."/>
            <person name="Haridas S."/>
            <person name="Hughes K."/>
            <person name="Justo A."/>
            <person name="Karasinski D."/>
            <person name="Kautmanova I."/>
            <person name="Kiss B."/>
            <person name="Kocsube S."/>
            <person name="Kotiranta H."/>
            <person name="LaButti K.M."/>
            <person name="Lechner B.E."/>
            <person name="Liimatainen K."/>
            <person name="Lipzen A."/>
            <person name="Lukacs Z."/>
            <person name="Mihaltcheva S."/>
            <person name="Morgado L.N."/>
            <person name="Niskanen T."/>
            <person name="Noordeloos M.E."/>
            <person name="Ohm R.A."/>
            <person name="Ortiz-Santana B."/>
            <person name="Ovrebo C."/>
            <person name="Racz N."/>
            <person name="Riley R."/>
            <person name="Savchenko A."/>
            <person name="Shiryaev A."/>
            <person name="Soop K."/>
            <person name="Spirin V."/>
            <person name="Szebenyi C."/>
            <person name="Tomsovsky M."/>
            <person name="Tulloss R.E."/>
            <person name="Uehling J."/>
            <person name="Grigoriev I.V."/>
            <person name="Vagvolgyi C."/>
            <person name="Papp T."/>
            <person name="Martin F.M."/>
            <person name="Miettinen O."/>
            <person name="Hibbett D.S."/>
            <person name="Nagy L.G."/>
        </authorList>
    </citation>
    <scope>NUCLEOTIDE SEQUENCE [LARGE SCALE GENOMIC DNA]</scope>
    <source>
        <strain evidence="15 16">CBS 121175</strain>
    </source>
</reference>
<dbReference type="GO" id="GO:0005576">
    <property type="term" value="C:extracellular region"/>
    <property type="evidence" value="ECO:0007669"/>
    <property type="project" value="UniProtKB-SubCell"/>
</dbReference>
<dbReference type="EC" id="1.14.99.56" evidence="13"/>
<organism evidence="15 16">
    <name type="scientific">Coprinopsis marcescibilis</name>
    <name type="common">Agaric fungus</name>
    <name type="synonym">Psathyrella marcescibilis</name>
    <dbReference type="NCBI Taxonomy" id="230819"/>
    <lineage>
        <taxon>Eukaryota</taxon>
        <taxon>Fungi</taxon>
        <taxon>Dikarya</taxon>
        <taxon>Basidiomycota</taxon>
        <taxon>Agaricomycotina</taxon>
        <taxon>Agaricomycetes</taxon>
        <taxon>Agaricomycetidae</taxon>
        <taxon>Agaricales</taxon>
        <taxon>Agaricineae</taxon>
        <taxon>Psathyrellaceae</taxon>
        <taxon>Coprinopsis</taxon>
    </lineage>
</organism>
<dbReference type="InterPro" id="IPR049892">
    <property type="entry name" value="AA9"/>
</dbReference>
<dbReference type="Gene3D" id="2.70.50.70">
    <property type="match status" value="1"/>
</dbReference>
<dbReference type="PROSITE" id="PS00562">
    <property type="entry name" value="CBM1_1"/>
    <property type="match status" value="1"/>
</dbReference>
<evidence type="ECO:0000313" key="15">
    <source>
        <dbReference type="EMBL" id="TFK21483.1"/>
    </source>
</evidence>
<evidence type="ECO:0000256" key="1">
    <source>
        <dbReference type="ARBA" id="ARBA00004613"/>
    </source>
</evidence>
<dbReference type="InterPro" id="IPR035971">
    <property type="entry name" value="CBD_sf"/>
</dbReference>
<evidence type="ECO:0000256" key="9">
    <source>
        <dbReference type="ARBA" id="ARBA00023157"/>
    </source>
</evidence>
<comment type="subcellular location">
    <subcellularLocation>
        <location evidence="1 13">Secreted</location>
    </subcellularLocation>
</comment>
<dbReference type="PROSITE" id="PS51164">
    <property type="entry name" value="CBM1_2"/>
    <property type="match status" value="1"/>
</dbReference>
<protein>
    <recommendedName>
        <fullName evidence="13">AA9 family lytic polysaccharide monooxygenase</fullName>
        <ecNumber evidence="13">1.14.99.56</ecNumber>
    </recommendedName>
    <alternativeName>
        <fullName evidence="13">Endo-beta-1,4-glucanase</fullName>
    </alternativeName>
    <alternativeName>
        <fullName evidence="13">Glycosyl hydrolase 61 family protein</fullName>
    </alternativeName>
</protein>
<keyword evidence="3" id="KW-0479">Metal-binding</keyword>
<dbReference type="STRING" id="230819.A0A5C3KNM6"/>
<dbReference type="InterPro" id="IPR000254">
    <property type="entry name" value="CBD"/>
</dbReference>
<dbReference type="Pfam" id="PF03443">
    <property type="entry name" value="AA9"/>
    <property type="match status" value="1"/>
</dbReference>
<keyword evidence="9 13" id="KW-1015">Disulfide bond</keyword>
<dbReference type="InterPro" id="IPR005103">
    <property type="entry name" value="AA9_LPMO"/>
</dbReference>
<dbReference type="SMART" id="SM00236">
    <property type="entry name" value="fCBD"/>
    <property type="match status" value="1"/>
</dbReference>
<dbReference type="CDD" id="cd21175">
    <property type="entry name" value="LPMO_AA9"/>
    <property type="match status" value="1"/>
</dbReference>
<evidence type="ECO:0000256" key="5">
    <source>
        <dbReference type="ARBA" id="ARBA00023001"/>
    </source>
</evidence>
<keyword evidence="8" id="KW-0503">Monooxygenase</keyword>
<evidence type="ECO:0000256" key="6">
    <source>
        <dbReference type="ARBA" id="ARBA00023002"/>
    </source>
</evidence>
<comment type="domain">
    <text evidence="13">Has a modular structure: an endo-beta-1,4-glucanase catalytic module at the N-terminus, a linker rich in serines and threonines, and a C-terminal carbohydrate-binding module (CBM).</text>
</comment>
<evidence type="ECO:0000256" key="12">
    <source>
        <dbReference type="ARBA" id="ARBA00044502"/>
    </source>
</evidence>
<dbReference type="GO" id="GO:0030248">
    <property type="term" value="F:cellulose binding"/>
    <property type="evidence" value="ECO:0007669"/>
    <property type="project" value="UniProtKB-UniRule"/>
</dbReference>
<evidence type="ECO:0000256" key="4">
    <source>
        <dbReference type="ARBA" id="ARBA00022729"/>
    </source>
</evidence>
<evidence type="ECO:0000313" key="16">
    <source>
        <dbReference type="Proteomes" id="UP000307440"/>
    </source>
</evidence>
<sequence length="206" mass="22532">MIPPGLQSEILFQIITGGPFDAKVPDARQSNVEGLKWFKIYHEGFDSAAGLWATQKLIENKGKVSFKVPACIEPGQYLLRAEIIALHVAHYDGAQFFLSCAQLDITGGGNVVPATTAKFPGAYNSTDQSLRRTIVAYMPNPPNVNYPLPGPPVFDCKGPNVPWTPVFKPLLPAYEQCGGINYSGPTECVSGNCIVLNEYYHQCWPN</sequence>
<dbReference type="Pfam" id="PF00734">
    <property type="entry name" value="CBM_1"/>
    <property type="match status" value="1"/>
</dbReference>
<comment type="catalytic activity">
    <reaction evidence="13">
        <text>[(1-&gt;4)-beta-D-glucosyl]n+m + reduced acceptor + O2 = 4-dehydro-beta-D-glucosyl-[(1-&gt;4)-beta-D-glucosyl]n-1 + [(1-&gt;4)-beta-D-glucosyl]m + acceptor + H2O.</text>
        <dbReference type="EC" id="1.14.99.56"/>
    </reaction>
</comment>
<dbReference type="Proteomes" id="UP000307440">
    <property type="component" value="Unassembled WGS sequence"/>
</dbReference>
<evidence type="ECO:0000256" key="7">
    <source>
        <dbReference type="ARBA" id="ARBA00023008"/>
    </source>
</evidence>
<accession>A0A5C3KNM6</accession>